<dbReference type="Pfam" id="PF04548">
    <property type="entry name" value="AIG1"/>
    <property type="match status" value="1"/>
</dbReference>
<dbReference type="Gene3D" id="3.40.50.300">
    <property type="entry name" value="P-loop containing nucleotide triphosphate hydrolases"/>
    <property type="match status" value="1"/>
</dbReference>
<proteinExistence type="inferred from homology"/>
<dbReference type="AlphaFoldDB" id="A0A817ANJ2"/>
<comment type="similarity">
    <text evidence="1">Belongs to the TRAFAC class TrmE-Era-EngA-EngB-Septin-like GTPase superfamily. AIG1/Toc34/Toc159-like paraseptin GTPase family. IAN subfamily.</text>
</comment>
<protein>
    <recommendedName>
        <fullName evidence="3">AIG1-type G domain-containing protein</fullName>
    </recommendedName>
</protein>
<evidence type="ECO:0000259" key="3">
    <source>
        <dbReference type="Pfam" id="PF04548"/>
    </source>
</evidence>
<evidence type="ECO:0000256" key="1">
    <source>
        <dbReference type="ARBA" id="ARBA00008535"/>
    </source>
</evidence>
<gene>
    <name evidence="4" type="ORF">MBJ925_LOCUS39308</name>
</gene>
<sequence length="354" mass="40548">MNDIKADYETDGRFHVTRAEPRNIMLIERTRTGKSTIKSLLVDPTVVPTDLTLKSDSRDPLFETFHVSDNKIVLNIIDTPGLFEHGDDEMKLRDNDAILNTIEVCVNRGITKFHVVCFCAAVTAGLKREDIDSLRLLVKFLGNEISKNSCLIITRCESKAVTAGLKREDIDSLRLLVKFLGDEISKNSCLIITRCESKDEQQREKMSKELSEDIYFKEIAPFFKLGIYFSGSLNPDDYNKANESLYDQYSTISDYRIKLIELFTSSIEPFPLSELLISEVRRAHEKVKSIKDDELQEMRSRTEKQAEIIEELRVARLDKKRDIAEIIDRITAISLPPHEQHNCSQDVIKNSKNV</sequence>
<comment type="caution">
    <text evidence="4">The sequence shown here is derived from an EMBL/GenBank/DDBJ whole genome shotgun (WGS) entry which is preliminary data.</text>
</comment>
<dbReference type="InterPro" id="IPR006703">
    <property type="entry name" value="G_AIG1"/>
</dbReference>
<dbReference type="SUPFAM" id="SSF52540">
    <property type="entry name" value="P-loop containing nucleoside triphosphate hydrolases"/>
    <property type="match status" value="1"/>
</dbReference>
<evidence type="ECO:0000256" key="2">
    <source>
        <dbReference type="ARBA" id="ARBA00022741"/>
    </source>
</evidence>
<accession>A0A817ANJ2</accession>
<reference evidence="4" key="1">
    <citation type="submission" date="2021-02" db="EMBL/GenBank/DDBJ databases">
        <authorList>
            <person name="Nowell W R."/>
        </authorList>
    </citation>
    <scope>NUCLEOTIDE SEQUENCE</scope>
</reference>
<organism evidence="4 5">
    <name type="scientific">Rotaria magnacalcarata</name>
    <dbReference type="NCBI Taxonomy" id="392030"/>
    <lineage>
        <taxon>Eukaryota</taxon>
        <taxon>Metazoa</taxon>
        <taxon>Spiralia</taxon>
        <taxon>Gnathifera</taxon>
        <taxon>Rotifera</taxon>
        <taxon>Eurotatoria</taxon>
        <taxon>Bdelloidea</taxon>
        <taxon>Philodinida</taxon>
        <taxon>Philodinidae</taxon>
        <taxon>Rotaria</taxon>
    </lineage>
</organism>
<dbReference type="GO" id="GO:0005525">
    <property type="term" value="F:GTP binding"/>
    <property type="evidence" value="ECO:0007669"/>
    <property type="project" value="InterPro"/>
</dbReference>
<evidence type="ECO:0000313" key="4">
    <source>
        <dbReference type="EMBL" id="CAF2268387.1"/>
    </source>
</evidence>
<feature type="domain" description="AIG1-type G" evidence="3">
    <location>
        <begin position="22"/>
        <end position="158"/>
    </location>
</feature>
<dbReference type="Proteomes" id="UP000663824">
    <property type="component" value="Unassembled WGS sequence"/>
</dbReference>
<dbReference type="InterPro" id="IPR027417">
    <property type="entry name" value="P-loop_NTPase"/>
</dbReference>
<dbReference type="EMBL" id="CAJNRE010022094">
    <property type="protein sequence ID" value="CAF2268387.1"/>
    <property type="molecule type" value="Genomic_DNA"/>
</dbReference>
<keyword evidence="2" id="KW-0547">Nucleotide-binding</keyword>
<evidence type="ECO:0000313" key="5">
    <source>
        <dbReference type="Proteomes" id="UP000663824"/>
    </source>
</evidence>
<name>A0A817ANJ2_9BILA</name>